<sequence length="746" mass="82555">MFKASPSPTGHFHCQSQLFLRIGRLARRTMQQTPQHQQRQQRQPQQQQHHGLLAPAATATGGQAERPYRSHLRPACVPCRRRKSRCQTEAGSDMCVTCRAHRTECYFPDSPRSHQTGAGAANRRIRRTANPRPSSTPTPARVAAMVAARDSNSARTGAAATAAAADAPRSSRATTGNNTMPVGTVFVKPAQHRLMTPGHGTLPNTAASMPGLPIPRTVNSEETPVPLGSSTDDVKFNLHIVGPTDTNDSQFLCEYLATIPEAMRSTRMVVPQSAGRSRPVLFTMVQKRPVGIKLNRSPSAEKLEMIEKLLEPCLMALINEFFAKANDCLPLLDEDSFRHQYQEGKDRVSPALLACLYANAIVYWKHSAVLSQRRCPDSRYVWNLANEALYSELHLSPGMPIIKAILLNIGGRPTTSLIGNGVLLGSAVSMAHSLGLNHNPLPWSIPRTEKNLRMKLWWALLIHDRWISLAHGTPPRISRDQHDVPVPLMEHLCDAGAADRRVQAATVFMALYGLTDVLDRHLQHVYCAGRDSSWDTSKLELALNSWVESLTGSTRLIILRGSHLDIAGATNLRLAYLTTRLLLQRIQLESDKQSYSADNQHLLNRYIQARRTSEEILLLVQELQPQHLGDFWMSVSAFSFPATVNFLLRCALESESSLAGLAQSTSFHIAKDLVATLQNHRDKHAWDLADVCLAQHAEVVGKMLHGIAPDEPGGRSSGSLDDWPTPDASLIDQIFPSLWDSMQNVW</sequence>
<dbReference type="CDD" id="cd00067">
    <property type="entry name" value="GAL4"/>
    <property type="match status" value="1"/>
</dbReference>
<feature type="compositionally biased region" description="Low complexity" evidence="3">
    <location>
        <begin position="153"/>
        <end position="175"/>
    </location>
</feature>
<dbReference type="InterPro" id="IPR050797">
    <property type="entry name" value="Carb_Metab_Trans_Reg"/>
</dbReference>
<dbReference type="InterPro" id="IPR001138">
    <property type="entry name" value="Zn2Cys6_DnaBD"/>
</dbReference>
<evidence type="ECO:0000256" key="1">
    <source>
        <dbReference type="ARBA" id="ARBA00022723"/>
    </source>
</evidence>
<dbReference type="GO" id="GO:0001080">
    <property type="term" value="P:nitrogen catabolite activation of transcription from RNA polymerase II promoter"/>
    <property type="evidence" value="ECO:0007669"/>
    <property type="project" value="TreeGrafter"/>
</dbReference>
<evidence type="ECO:0000259" key="4">
    <source>
        <dbReference type="PROSITE" id="PS50048"/>
    </source>
</evidence>
<dbReference type="PROSITE" id="PS50048">
    <property type="entry name" value="ZN2_CY6_FUNGAL_2"/>
    <property type="match status" value="1"/>
</dbReference>
<dbReference type="GO" id="GO:0008270">
    <property type="term" value="F:zinc ion binding"/>
    <property type="evidence" value="ECO:0007669"/>
    <property type="project" value="InterPro"/>
</dbReference>
<keyword evidence="1" id="KW-0479">Metal-binding</keyword>
<evidence type="ECO:0000256" key="3">
    <source>
        <dbReference type="SAM" id="MobiDB-lite"/>
    </source>
</evidence>
<dbReference type="Proteomes" id="UP000829364">
    <property type="component" value="Chromosome 8"/>
</dbReference>
<evidence type="ECO:0000313" key="5">
    <source>
        <dbReference type="EMBL" id="UNI22727.1"/>
    </source>
</evidence>
<dbReference type="Pfam" id="PF00172">
    <property type="entry name" value="Zn_clus"/>
    <property type="match status" value="1"/>
</dbReference>
<dbReference type="EMBL" id="CP086361">
    <property type="protein sequence ID" value="UNI22727.1"/>
    <property type="molecule type" value="Genomic_DNA"/>
</dbReference>
<evidence type="ECO:0000256" key="2">
    <source>
        <dbReference type="ARBA" id="ARBA00023242"/>
    </source>
</evidence>
<dbReference type="SMART" id="SM00066">
    <property type="entry name" value="GAL4"/>
    <property type="match status" value="1"/>
</dbReference>
<organism evidence="5 6">
    <name type="scientific">Purpureocillium takamizusanense</name>
    <dbReference type="NCBI Taxonomy" id="2060973"/>
    <lineage>
        <taxon>Eukaryota</taxon>
        <taxon>Fungi</taxon>
        <taxon>Dikarya</taxon>
        <taxon>Ascomycota</taxon>
        <taxon>Pezizomycotina</taxon>
        <taxon>Sordariomycetes</taxon>
        <taxon>Hypocreomycetidae</taxon>
        <taxon>Hypocreales</taxon>
        <taxon>Ophiocordycipitaceae</taxon>
        <taxon>Purpureocillium</taxon>
    </lineage>
</organism>
<dbReference type="InterPro" id="IPR007219">
    <property type="entry name" value="XnlR_reg_dom"/>
</dbReference>
<dbReference type="SMART" id="SM00906">
    <property type="entry name" value="Fungal_trans"/>
    <property type="match status" value="1"/>
</dbReference>
<dbReference type="Gene3D" id="4.10.240.10">
    <property type="entry name" value="Zn(2)-C6 fungal-type DNA-binding domain"/>
    <property type="match status" value="1"/>
</dbReference>
<dbReference type="PANTHER" id="PTHR31668:SF10">
    <property type="entry name" value="ZN(II)2CYS6 TRANSCRIPTION FACTOR (EUROFUNG)"/>
    <property type="match status" value="1"/>
</dbReference>
<dbReference type="Pfam" id="PF04082">
    <property type="entry name" value="Fungal_trans"/>
    <property type="match status" value="1"/>
</dbReference>
<dbReference type="AlphaFoldDB" id="A0A9Q8VFF3"/>
<dbReference type="KEGG" id="ptkz:JDV02_008589"/>
<dbReference type="PANTHER" id="PTHR31668">
    <property type="entry name" value="GLUCOSE TRANSPORT TRANSCRIPTION REGULATOR RGT1-RELATED-RELATED"/>
    <property type="match status" value="1"/>
</dbReference>
<dbReference type="SUPFAM" id="SSF57701">
    <property type="entry name" value="Zn2/Cys6 DNA-binding domain"/>
    <property type="match status" value="1"/>
</dbReference>
<dbReference type="PROSITE" id="PS00463">
    <property type="entry name" value="ZN2_CY6_FUNGAL_1"/>
    <property type="match status" value="1"/>
</dbReference>
<dbReference type="GO" id="GO:0000981">
    <property type="term" value="F:DNA-binding transcription factor activity, RNA polymerase II-specific"/>
    <property type="evidence" value="ECO:0007669"/>
    <property type="project" value="InterPro"/>
</dbReference>
<reference evidence="5" key="1">
    <citation type="submission" date="2021-11" db="EMBL/GenBank/DDBJ databases">
        <title>Purpureocillium_takamizusanense_genome.</title>
        <authorList>
            <person name="Nguyen N.-H."/>
        </authorList>
    </citation>
    <scope>NUCLEOTIDE SEQUENCE</scope>
    <source>
        <strain evidence="5">PT3</strain>
    </source>
</reference>
<proteinExistence type="predicted"/>
<evidence type="ECO:0000313" key="6">
    <source>
        <dbReference type="Proteomes" id="UP000829364"/>
    </source>
</evidence>
<keyword evidence="6" id="KW-1185">Reference proteome</keyword>
<name>A0A9Q8VFF3_9HYPO</name>
<dbReference type="InterPro" id="IPR036864">
    <property type="entry name" value="Zn2-C6_fun-type_DNA-bd_sf"/>
</dbReference>
<protein>
    <recommendedName>
        <fullName evidence="4">Zn(2)-C6 fungal-type domain-containing protein</fullName>
    </recommendedName>
</protein>
<feature type="domain" description="Zn(2)-C6 fungal-type" evidence="4">
    <location>
        <begin position="75"/>
        <end position="107"/>
    </location>
</feature>
<dbReference type="GeneID" id="72070535"/>
<dbReference type="GO" id="GO:0006351">
    <property type="term" value="P:DNA-templated transcription"/>
    <property type="evidence" value="ECO:0007669"/>
    <property type="project" value="InterPro"/>
</dbReference>
<gene>
    <name evidence="5" type="ORF">JDV02_008589</name>
</gene>
<dbReference type="GO" id="GO:0003677">
    <property type="term" value="F:DNA binding"/>
    <property type="evidence" value="ECO:0007669"/>
    <property type="project" value="InterPro"/>
</dbReference>
<dbReference type="GO" id="GO:0005634">
    <property type="term" value="C:nucleus"/>
    <property type="evidence" value="ECO:0007669"/>
    <property type="project" value="TreeGrafter"/>
</dbReference>
<dbReference type="OrthoDB" id="3034343at2759"/>
<dbReference type="CDD" id="cd12148">
    <property type="entry name" value="fungal_TF_MHR"/>
    <property type="match status" value="1"/>
</dbReference>
<feature type="region of interest" description="Disordered" evidence="3">
    <location>
        <begin position="111"/>
        <end position="181"/>
    </location>
</feature>
<keyword evidence="2" id="KW-0539">Nucleus</keyword>
<feature type="region of interest" description="Disordered" evidence="3">
    <location>
        <begin position="29"/>
        <end position="52"/>
    </location>
</feature>
<dbReference type="RefSeq" id="XP_047846208.1">
    <property type="nucleotide sequence ID" value="XM_047990201.1"/>
</dbReference>
<accession>A0A9Q8VFF3</accession>